<evidence type="ECO:0000313" key="2">
    <source>
        <dbReference type="EMBL" id="QRO76732.1"/>
    </source>
</evidence>
<dbReference type="EMBL" id="CP069482">
    <property type="protein sequence ID" value="QRO76732.1"/>
    <property type="molecule type" value="Genomic_DNA"/>
</dbReference>
<sequence>MLLGISRFSFFLLLGCCPAWHQPEKSEPRPLSVDTGVAFNGSRIVPLAPLGLSQLPHFSRICPVVTLSIRPPVAVGAAQFEEAEPRREVQLEYDSDPSLPRRRALHVAVNRQVAAVGLANSQRDGLQQQRVEP</sequence>
<gene>
    <name evidence="2" type="ORF">I6K02_12550</name>
</gene>
<dbReference type="AlphaFoldDB" id="A0A892I1T0"/>
<dbReference type="Proteomes" id="UP000625568">
    <property type="component" value="Chromosome 1"/>
</dbReference>
<keyword evidence="1" id="KW-0732">Signal</keyword>
<feature type="chain" id="PRO_5034939184" description="Lipoprotein" evidence="1">
    <location>
        <begin position="22"/>
        <end position="133"/>
    </location>
</feature>
<accession>A0A892I1T0</accession>
<keyword evidence="3" id="KW-1185">Reference proteome</keyword>
<feature type="signal peptide" evidence="1">
    <location>
        <begin position="1"/>
        <end position="21"/>
    </location>
</feature>
<name>A0A892I1T0_9BURK</name>
<evidence type="ECO:0008006" key="4">
    <source>
        <dbReference type="Google" id="ProtNLM"/>
    </source>
</evidence>
<organism evidence="2 3">
    <name type="scientific">Burkholderia dolosa</name>
    <dbReference type="NCBI Taxonomy" id="152500"/>
    <lineage>
        <taxon>Bacteria</taxon>
        <taxon>Pseudomonadati</taxon>
        <taxon>Pseudomonadota</taxon>
        <taxon>Betaproteobacteria</taxon>
        <taxon>Burkholderiales</taxon>
        <taxon>Burkholderiaceae</taxon>
        <taxon>Burkholderia</taxon>
        <taxon>Burkholderia cepacia complex</taxon>
    </lineage>
</organism>
<proteinExistence type="predicted"/>
<evidence type="ECO:0000256" key="1">
    <source>
        <dbReference type="SAM" id="SignalP"/>
    </source>
</evidence>
<reference evidence="2 3" key="1">
    <citation type="submission" date="2021-02" db="EMBL/GenBank/DDBJ databases">
        <title>FDA dAtabase for Regulatory Grade micrObial Sequences (FDA-ARGOS): Supporting development and validation of Infectious Disease Dx tests.</title>
        <authorList>
            <person name="Minogue T."/>
            <person name="Wolcott M."/>
            <person name="Wasieloski L."/>
            <person name="Aguilar W."/>
            <person name="Moore D."/>
            <person name="Jaissle J."/>
            <person name="Tallon L."/>
            <person name="Sadzewicz L."/>
            <person name="Zhao X."/>
            <person name="Boylan J."/>
            <person name="Ott S."/>
            <person name="Bowen H."/>
            <person name="Vavikolanu K."/>
            <person name="Mehta A."/>
            <person name="Aluvathingal J."/>
            <person name="Nadendla S."/>
            <person name="Yan Y."/>
            <person name="Sichtig H."/>
        </authorList>
    </citation>
    <scope>NUCLEOTIDE SEQUENCE [LARGE SCALE GENOMIC DNA]</scope>
    <source>
        <strain evidence="2 3">FDAARGOS_1272</strain>
    </source>
</reference>
<evidence type="ECO:0000313" key="3">
    <source>
        <dbReference type="Proteomes" id="UP000625568"/>
    </source>
</evidence>
<protein>
    <recommendedName>
        <fullName evidence="4">Lipoprotein</fullName>
    </recommendedName>
</protein>